<comment type="subcellular location">
    <subcellularLocation>
        <location evidence="1">Cell membrane</location>
        <topology evidence="1">Multi-pass membrane protein</topology>
    </subcellularLocation>
</comment>
<dbReference type="EMBL" id="JOKN01000006">
    <property type="protein sequence ID" value="KEQ57013.1"/>
    <property type="molecule type" value="Genomic_DNA"/>
</dbReference>
<dbReference type="InterPro" id="IPR005115">
    <property type="entry name" value="Gly_transporter"/>
</dbReference>
<feature type="transmembrane region" description="Helical" evidence="6">
    <location>
        <begin position="38"/>
        <end position="59"/>
    </location>
</feature>
<feature type="transmembrane region" description="Helical" evidence="6">
    <location>
        <begin position="124"/>
        <end position="145"/>
    </location>
</feature>
<dbReference type="GO" id="GO:0005886">
    <property type="term" value="C:plasma membrane"/>
    <property type="evidence" value="ECO:0007669"/>
    <property type="project" value="UniProtKB-SubCell"/>
</dbReference>
<accession>A0A081RP90</accession>
<evidence type="ECO:0000256" key="2">
    <source>
        <dbReference type="ARBA" id="ARBA00022475"/>
    </source>
</evidence>
<evidence type="ECO:0000313" key="8">
    <source>
        <dbReference type="EMBL" id="KEQ57013.1"/>
    </source>
</evidence>
<gene>
    <name evidence="8" type="primary">yadS</name>
    <name evidence="8" type="ORF">AAA799N04_00526</name>
</gene>
<keyword evidence="3 6" id="KW-0812">Transmembrane</keyword>
<evidence type="ECO:0000256" key="3">
    <source>
        <dbReference type="ARBA" id="ARBA00022692"/>
    </source>
</evidence>
<feature type="transmembrane region" description="Helical" evidence="6">
    <location>
        <begin position="71"/>
        <end position="90"/>
    </location>
</feature>
<keyword evidence="4 6" id="KW-1133">Transmembrane helix</keyword>
<evidence type="ECO:0000256" key="1">
    <source>
        <dbReference type="ARBA" id="ARBA00004651"/>
    </source>
</evidence>
<evidence type="ECO:0000256" key="6">
    <source>
        <dbReference type="SAM" id="Phobius"/>
    </source>
</evidence>
<sequence>MVDFSFELGSFIAILDYLGTIAFAVTGASKAIAHRADIFGIIVLATVVGVAGGITRDVIFGRFPNAFSDPIYIGLTVAVGIVMFFLYTKLKKRMGTWLVFDAVGLGVFSILGASIAYQVVGLEFLPMLLAGVITAIGGGILRDVFVREIPIVFVKEVYAVASVIGIVVFYAILSSGVDIQTASIVGIIITTGIRLLAMKYNWNLPKVKES</sequence>
<proteinExistence type="predicted"/>
<dbReference type="PANTHER" id="PTHR30506">
    <property type="entry name" value="INNER MEMBRANE PROTEIN"/>
    <property type="match status" value="1"/>
</dbReference>
<keyword evidence="2" id="KW-1003">Cell membrane</keyword>
<dbReference type="Pfam" id="PF03458">
    <property type="entry name" value="Gly_transporter"/>
    <property type="match status" value="2"/>
</dbReference>
<reference evidence="8 9" key="1">
    <citation type="submission" date="2014-06" db="EMBL/GenBank/DDBJ databases">
        <authorList>
            <person name="Ngugi D.K."/>
            <person name="Blom J."/>
            <person name="Alam I."/>
            <person name="Rashid M."/>
            <person name="Ba Alawi W."/>
            <person name="Zhang G."/>
            <person name="Hikmawan T."/>
            <person name="Guan Y."/>
            <person name="Antunes A."/>
            <person name="Siam R."/>
            <person name="ElDorry H."/>
            <person name="Bajic V."/>
            <person name="Stingl U."/>
        </authorList>
    </citation>
    <scope>NUCLEOTIDE SEQUENCE [LARGE SCALE GENOMIC DNA]</scope>
    <source>
        <strain evidence="8">SCGC AAA799-N04</strain>
    </source>
</reference>
<keyword evidence="9" id="KW-1185">Reference proteome</keyword>
<dbReference type="AlphaFoldDB" id="A0A081RP90"/>
<organism evidence="8 9">
    <name type="scientific">Marine Group I thaumarchaeote SCGC AAA799-N04</name>
    <dbReference type="NCBI Taxonomy" id="1502293"/>
    <lineage>
        <taxon>Archaea</taxon>
        <taxon>Nitrososphaerota</taxon>
        <taxon>Marine Group I</taxon>
    </lineage>
</organism>
<evidence type="ECO:0000256" key="5">
    <source>
        <dbReference type="ARBA" id="ARBA00023136"/>
    </source>
</evidence>
<feature type="transmembrane region" description="Helical" evidence="6">
    <location>
        <begin position="97"/>
        <end position="118"/>
    </location>
</feature>
<feature type="domain" description="Glycine transporter" evidence="7">
    <location>
        <begin position="14"/>
        <end position="87"/>
    </location>
</feature>
<feature type="domain" description="Glycine transporter" evidence="7">
    <location>
        <begin position="99"/>
        <end position="172"/>
    </location>
</feature>
<keyword evidence="5 6" id="KW-0472">Membrane</keyword>
<protein>
    <submittedName>
        <fullName evidence="8">Membrane protein</fullName>
    </submittedName>
</protein>
<name>A0A081RP90_9ARCH</name>
<feature type="transmembrane region" description="Helical" evidence="6">
    <location>
        <begin position="179"/>
        <end position="197"/>
    </location>
</feature>
<comment type="caution">
    <text evidence="8">The sequence shown here is derived from an EMBL/GenBank/DDBJ whole genome shotgun (WGS) entry which is preliminary data.</text>
</comment>
<feature type="transmembrane region" description="Helical" evidence="6">
    <location>
        <begin position="157"/>
        <end position="173"/>
    </location>
</feature>
<feature type="transmembrane region" description="Helical" evidence="6">
    <location>
        <begin position="6"/>
        <end position="26"/>
    </location>
</feature>
<evidence type="ECO:0000256" key="4">
    <source>
        <dbReference type="ARBA" id="ARBA00022989"/>
    </source>
</evidence>
<dbReference type="PANTHER" id="PTHR30506:SF3">
    <property type="entry name" value="UPF0126 INNER MEMBRANE PROTEIN YADS-RELATED"/>
    <property type="match status" value="1"/>
</dbReference>
<evidence type="ECO:0000259" key="7">
    <source>
        <dbReference type="Pfam" id="PF03458"/>
    </source>
</evidence>
<evidence type="ECO:0000313" key="9">
    <source>
        <dbReference type="Proteomes" id="UP000028059"/>
    </source>
</evidence>
<dbReference type="PATRIC" id="fig|1502293.3.peg.497"/>
<dbReference type="Proteomes" id="UP000028059">
    <property type="component" value="Unassembled WGS sequence"/>
</dbReference>